<keyword evidence="7" id="KW-0998">Cell outer membrane</keyword>
<dbReference type="SUPFAM" id="SSF56954">
    <property type="entry name" value="Outer membrane efflux proteins (OEP)"/>
    <property type="match status" value="1"/>
</dbReference>
<dbReference type="InterPro" id="IPR051906">
    <property type="entry name" value="TolC-like"/>
</dbReference>
<dbReference type="Gene3D" id="1.20.1600.10">
    <property type="entry name" value="Outer membrane efflux proteins (OEP)"/>
    <property type="match status" value="1"/>
</dbReference>
<name>A0ABY5E8X1_9BACT</name>
<feature type="coiled-coil region" evidence="8">
    <location>
        <begin position="308"/>
        <end position="335"/>
    </location>
</feature>
<keyword evidence="3" id="KW-0813">Transport</keyword>
<keyword evidence="10" id="KW-1185">Reference proteome</keyword>
<protein>
    <submittedName>
        <fullName evidence="9">TolC family protein</fullName>
    </submittedName>
</protein>
<accession>A0ABY5E8X1</accession>
<keyword evidence="4" id="KW-1134">Transmembrane beta strand</keyword>
<dbReference type="Proteomes" id="UP001060012">
    <property type="component" value="Chromosome"/>
</dbReference>
<proteinExistence type="inferred from homology"/>
<comment type="similarity">
    <text evidence="2">Belongs to the outer membrane factor (OMF) (TC 1.B.17) family.</text>
</comment>
<evidence type="ECO:0000256" key="5">
    <source>
        <dbReference type="ARBA" id="ARBA00022692"/>
    </source>
</evidence>
<dbReference type="EMBL" id="CP100595">
    <property type="protein sequence ID" value="UTJ07226.1"/>
    <property type="molecule type" value="Genomic_DNA"/>
</dbReference>
<reference evidence="9" key="1">
    <citation type="submission" date="2022-07" db="EMBL/GenBank/DDBJ databases">
        <title>Arcobacter roscoffensis sp. nov., a marine bacterium isolated from coastal seawater collected from Roscoff, France.</title>
        <authorList>
            <person name="Pascual J."/>
            <person name="Lepeaux C."/>
            <person name="Methner A."/>
            <person name="Overmann J."/>
        </authorList>
    </citation>
    <scope>NUCLEOTIDE SEQUENCE</scope>
    <source>
        <strain evidence="9">ARW1-2F2</strain>
    </source>
</reference>
<dbReference type="Pfam" id="PF02321">
    <property type="entry name" value="OEP"/>
    <property type="match status" value="1"/>
</dbReference>
<evidence type="ECO:0000256" key="6">
    <source>
        <dbReference type="ARBA" id="ARBA00023136"/>
    </source>
</evidence>
<evidence type="ECO:0000256" key="1">
    <source>
        <dbReference type="ARBA" id="ARBA00004442"/>
    </source>
</evidence>
<organism evidence="9 10">
    <name type="scientific">Arcobacter roscoffensis</name>
    <dbReference type="NCBI Taxonomy" id="2961520"/>
    <lineage>
        <taxon>Bacteria</taxon>
        <taxon>Pseudomonadati</taxon>
        <taxon>Campylobacterota</taxon>
        <taxon>Epsilonproteobacteria</taxon>
        <taxon>Campylobacterales</taxon>
        <taxon>Arcobacteraceae</taxon>
        <taxon>Arcobacter</taxon>
    </lineage>
</organism>
<evidence type="ECO:0000313" key="9">
    <source>
        <dbReference type="EMBL" id="UTJ07226.1"/>
    </source>
</evidence>
<keyword evidence="5" id="KW-0812">Transmembrane</keyword>
<gene>
    <name evidence="9" type="ORF">NJU99_03815</name>
</gene>
<keyword evidence="8" id="KW-0175">Coiled coil</keyword>
<keyword evidence="6" id="KW-0472">Membrane</keyword>
<dbReference type="RefSeq" id="WP_254577404.1">
    <property type="nucleotide sequence ID" value="NZ_CP100595.1"/>
</dbReference>
<dbReference type="PANTHER" id="PTHR30026:SF20">
    <property type="entry name" value="OUTER MEMBRANE PROTEIN TOLC"/>
    <property type="match status" value="1"/>
</dbReference>
<dbReference type="PANTHER" id="PTHR30026">
    <property type="entry name" value="OUTER MEMBRANE PROTEIN TOLC"/>
    <property type="match status" value="1"/>
</dbReference>
<comment type="subcellular location">
    <subcellularLocation>
        <location evidence="1">Cell outer membrane</location>
    </subcellularLocation>
</comment>
<evidence type="ECO:0000256" key="7">
    <source>
        <dbReference type="ARBA" id="ARBA00023237"/>
    </source>
</evidence>
<evidence type="ECO:0000256" key="3">
    <source>
        <dbReference type="ARBA" id="ARBA00022448"/>
    </source>
</evidence>
<evidence type="ECO:0000256" key="8">
    <source>
        <dbReference type="SAM" id="Coils"/>
    </source>
</evidence>
<sequence length="585" mass="68179">MRKIFILIFIVFTSLVFSKDYSLKLVVDKTSQTYIQAIKKESKKLFSSSDKINYKIEVCSKGCQNLLRNKDAVFLLNSIGSKPKKQDSYIITYNLISSIYDENRVIRTTALGIFEYLKEKKRKTIHIKNKALVFKEEENKNLKTLNLKEVLNLAVKNNLKIKRNQNSIKLQEIGVHETKSLYKPKIDIFSNYIEIDEDRALASRGLNPQRTMEAGVKVSQLIYSDKVLKNIEINKLLYKSTKQEAKALDDEILYKATLIYLNIIKAKQYNKIIKIKHDFIQRNLLFAKQRVQIGVQDRSDVYRWQSELANANIQLATSQKKLKKLKVELSNLLRIKNEYDYLEYGLNSKLFKLLNKDAITYLKDVKVQEAFTRNIVHTHPRLKQIKELIKAKNEHLQMNKDSYYLPSIAFEGSAKKVLKRGGEASDLPRTWDDKEYQAVININLSLYEGGVKKSKIQKNEVELIDLKLQYNDVKNLIIENVRKNYESLSHSYSKISYSKDSLNSSKKNYELIEDKYKKGKENIISLLDAQNSYIVSKLNLSISNIEYLVDLSSIYFFSGRIDILLDEIKKEEVEKKIHEIIKDKN</sequence>
<evidence type="ECO:0000256" key="4">
    <source>
        <dbReference type="ARBA" id="ARBA00022452"/>
    </source>
</evidence>
<evidence type="ECO:0000313" key="10">
    <source>
        <dbReference type="Proteomes" id="UP001060012"/>
    </source>
</evidence>
<dbReference type="InterPro" id="IPR003423">
    <property type="entry name" value="OMP_efflux"/>
</dbReference>
<evidence type="ECO:0000256" key="2">
    <source>
        <dbReference type="ARBA" id="ARBA00007613"/>
    </source>
</evidence>